<evidence type="ECO:0000313" key="3">
    <source>
        <dbReference type="Proteomes" id="UP000298787"/>
    </source>
</evidence>
<dbReference type="AlphaFoldDB" id="A0A4U5U1A2"/>
<keyword evidence="3" id="KW-1185">Reference proteome</keyword>
<proteinExistence type="predicted"/>
<dbReference type="EMBL" id="CM014079">
    <property type="protein sequence ID" value="TKS67826.1"/>
    <property type="molecule type" value="Genomic_DNA"/>
</dbReference>
<reference evidence="2 3" key="1">
    <citation type="submission" date="2019-01" db="EMBL/GenBank/DDBJ databases">
        <title>Genome Assembly of Collichthys lucidus.</title>
        <authorList>
            <person name="Cai M."/>
            <person name="Xiao S."/>
        </authorList>
    </citation>
    <scope>NUCLEOTIDE SEQUENCE [LARGE SCALE GENOMIC DNA]</scope>
    <source>
        <strain evidence="2">JT15FE1705JMU</strain>
        <tissue evidence="2">Muscle</tissue>
    </source>
</reference>
<gene>
    <name evidence="2" type="ORF">D9C73_000850</name>
</gene>
<dbReference type="Proteomes" id="UP000298787">
    <property type="component" value="Chromosome 2"/>
</dbReference>
<sequence>MRGAFIDRRDDYDAFMNVGKKEIHRKYNKTKYSSTAKNKKYSPGEELEPLTDNRPLPTTKASIDNKSEGHCAPVVGDNGRVSAHAFSTCLKPLVLYLSANLPSSTAKNKKYSPGEELEPLTDNRPLPTTKASIDNKSEGHCGRKVKRIGVQGNSLYWKETEEAGHLVEKLNALGYKAIVFIGKKLKKQDTWSAQVLHPKWQLSEHSEKCLDRMKALCEVLINAKCVRLFKILLHSQHKKKCGTDTAVTVGNFRDTAVTGQTTVGQE</sequence>
<feature type="region of interest" description="Disordered" evidence="1">
    <location>
        <begin position="104"/>
        <end position="138"/>
    </location>
</feature>
<organism evidence="2 3">
    <name type="scientific">Collichthys lucidus</name>
    <name type="common">Big head croaker</name>
    <name type="synonym">Sciaena lucida</name>
    <dbReference type="NCBI Taxonomy" id="240159"/>
    <lineage>
        <taxon>Eukaryota</taxon>
        <taxon>Metazoa</taxon>
        <taxon>Chordata</taxon>
        <taxon>Craniata</taxon>
        <taxon>Vertebrata</taxon>
        <taxon>Euteleostomi</taxon>
        <taxon>Actinopterygii</taxon>
        <taxon>Neopterygii</taxon>
        <taxon>Teleostei</taxon>
        <taxon>Neoteleostei</taxon>
        <taxon>Acanthomorphata</taxon>
        <taxon>Eupercaria</taxon>
        <taxon>Sciaenidae</taxon>
        <taxon>Collichthys</taxon>
    </lineage>
</organism>
<evidence type="ECO:0000313" key="2">
    <source>
        <dbReference type="EMBL" id="TKS67826.1"/>
    </source>
</evidence>
<name>A0A4U5U1A2_COLLU</name>
<accession>A0A4U5U1A2</accession>
<protein>
    <submittedName>
        <fullName evidence="2">Uncharacterized protein</fullName>
    </submittedName>
</protein>
<feature type="region of interest" description="Disordered" evidence="1">
    <location>
        <begin position="29"/>
        <end position="65"/>
    </location>
</feature>
<evidence type="ECO:0000256" key="1">
    <source>
        <dbReference type="SAM" id="MobiDB-lite"/>
    </source>
</evidence>